<name>A0AA40KKI2_9HYME</name>
<dbReference type="Proteomes" id="UP001177670">
    <property type="component" value="Unassembled WGS sequence"/>
</dbReference>
<evidence type="ECO:0000313" key="2">
    <source>
        <dbReference type="Proteomes" id="UP001177670"/>
    </source>
</evidence>
<organism evidence="1 2">
    <name type="scientific">Melipona bicolor</name>
    <dbReference type="NCBI Taxonomy" id="60889"/>
    <lineage>
        <taxon>Eukaryota</taxon>
        <taxon>Metazoa</taxon>
        <taxon>Ecdysozoa</taxon>
        <taxon>Arthropoda</taxon>
        <taxon>Hexapoda</taxon>
        <taxon>Insecta</taxon>
        <taxon>Pterygota</taxon>
        <taxon>Neoptera</taxon>
        <taxon>Endopterygota</taxon>
        <taxon>Hymenoptera</taxon>
        <taxon>Apocrita</taxon>
        <taxon>Aculeata</taxon>
        <taxon>Apoidea</taxon>
        <taxon>Anthophila</taxon>
        <taxon>Apidae</taxon>
        <taxon>Melipona</taxon>
    </lineage>
</organism>
<keyword evidence="2" id="KW-1185">Reference proteome</keyword>
<dbReference type="EMBL" id="JAHYIQ010000020">
    <property type="protein sequence ID" value="KAK1123654.1"/>
    <property type="molecule type" value="Genomic_DNA"/>
</dbReference>
<reference evidence="1" key="1">
    <citation type="submission" date="2021-10" db="EMBL/GenBank/DDBJ databases">
        <title>Melipona bicolor Genome sequencing and assembly.</title>
        <authorList>
            <person name="Araujo N.S."/>
            <person name="Arias M.C."/>
        </authorList>
    </citation>
    <scope>NUCLEOTIDE SEQUENCE</scope>
    <source>
        <strain evidence="1">USP_2M_L1-L4_2017</strain>
        <tissue evidence="1">Whole body</tissue>
    </source>
</reference>
<dbReference type="AlphaFoldDB" id="A0AA40KKI2"/>
<sequence>MKMLGKNWINWTLGRGLGIFRERKEGSGWEDDVWIFGVIGGNLAFGEIFSPVILFDVAANTINIEYYKEYYSLNILIDIITESDFNGDNTENWATLMQRKLAIG</sequence>
<evidence type="ECO:0000313" key="1">
    <source>
        <dbReference type="EMBL" id="KAK1123654.1"/>
    </source>
</evidence>
<gene>
    <name evidence="1" type="ORF">K0M31_008352</name>
</gene>
<comment type="caution">
    <text evidence="1">The sequence shown here is derived from an EMBL/GenBank/DDBJ whole genome shotgun (WGS) entry which is preliminary data.</text>
</comment>
<accession>A0AA40KKI2</accession>
<proteinExistence type="predicted"/>
<protein>
    <submittedName>
        <fullName evidence="1">Uncharacterized protein</fullName>
    </submittedName>
</protein>